<sequence>MFSFWLLRRRSHNHHPVVITDTDFPDDTSTTEEIHQAQEMLASVKLEAVQIGLHLNSKKTEVKHFNQGGVTTIKAKNGGEIKSMNNFKYLGGWLEALQKILSTNGSSS</sequence>
<evidence type="ECO:0000313" key="2">
    <source>
        <dbReference type="Proteomes" id="UP001159427"/>
    </source>
</evidence>
<dbReference type="EMBL" id="CALNXI010000365">
    <property type="protein sequence ID" value="CAH3025656.1"/>
    <property type="molecule type" value="Genomic_DNA"/>
</dbReference>
<evidence type="ECO:0008006" key="3">
    <source>
        <dbReference type="Google" id="ProtNLM"/>
    </source>
</evidence>
<evidence type="ECO:0000313" key="1">
    <source>
        <dbReference type="EMBL" id="CAH3025656.1"/>
    </source>
</evidence>
<name>A0ABN8M7V8_9CNID</name>
<proteinExistence type="predicted"/>
<gene>
    <name evidence="1" type="ORF">PEVE_00026814</name>
</gene>
<protein>
    <recommendedName>
        <fullName evidence="3">Reverse transcriptase domain-containing protein</fullName>
    </recommendedName>
</protein>
<reference evidence="1 2" key="1">
    <citation type="submission" date="2022-05" db="EMBL/GenBank/DDBJ databases">
        <authorList>
            <consortium name="Genoscope - CEA"/>
            <person name="William W."/>
        </authorList>
    </citation>
    <scope>NUCLEOTIDE SEQUENCE [LARGE SCALE GENOMIC DNA]</scope>
</reference>
<comment type="caution">
    <text evidence="1">The sequence shown here is derived from an EMBL/GenBank/DDBJ whole genome shotgun (WGS) entry which is preliminary data.</text>
</comment>
<keyword evidence="2" id="KW-1185">Reference proteome</keyword>
<dbReference type="Proteomes" id="UP001159427">
    <property type="component" value="Unassembled WGS sequence"/>
</dbReference>
<organism evidence="1 2">
    <name type="scientific">Porites evermanni</name>
    <dbReference type="NCBI Taxonomy" id="104178"/>
    <lineage>
        <taxon>Eukaryota</taxon>
        <taxon>Metazoa</taxon>
        <taxon>Cnidaria</taxon>
        <taxon>Anthozoa</taxon>
        <taxon>Hexacorallia</taxon>
        <taxon>Scleractinia</taxon>
        <taxon>Fungiina</taxon>
        <taxon>Poritidae</taxon>
        <taxon>Porites</taxon>
    </lineage>
</organism>
<accession>A0ABN8M7V8</accession>